<comment type="function">
    <text evidence="1 14">DNA ligase that catalyzes the formation of phosphodiester linkages between 5'-phosphoryl and 3'-hydroxyl groups in double-stranded DNA using NAD as a coenzyme and as the energy source for the reaction. It is essential for DNA replication and repair of damaged DNA.</text>
</comment>
<evidence type="ECO:0000256" key="13">
    <source>
        <dbReference type="ARBA" id="ARBA00060881"/>
    </source>
</evidence>
<dbReference type="SUPFAM" id="SSF56091">
    <property type="entry name" value="DNA ligase/mRNA capping enzyme, catalytic domain"/>
    <property type="match status" value="1"/>
</dbReference>
<protein>
    <recommendedName>
        <fullName evidence="3 14">DNA ligase</fullName>
        <ecNumber evidence="2 14">6.5.1.2</ecNumber>
    </recommendedName>
    <alternativeName>
        <fullName evidence="14">Polydeoxyribonucleotide synthase [NAD(+)]</fullName>
    </alternativeName>
</protein>
<dbReference type="SUPFAM" id="SSF52113">
    <property type="entry name" value="BRCT domain"/>
    <property type="match status" value="1"/>
</dbReference>
<evidence type="ECO:0000256" key="12">
    <source>
        <dbReference type="ARBA" id="ARBA00034005"/>
    </source>
</evidence>
<dbReference type="InterPro" id="IPR010994">
    <property type="entry name" value="RuvA_2-like"/>
</dbReference>
<dbReference type="Gene3D" id="1.10.150.20">
    <property type="entry name" value="5' to 3' exonuclease, C-terminal subdomain"/>
    <property type="match status" value="2"/>
</dbReference>
<evidence type="ECO:0000313" key="17">
    <source>
        <dbReference type="Proteomes" id="UP000176420"/>
    </source>
</evidence>
<proteinExistence type="inferred from homology"/>
<dbReference type="InterPro" id="IPR013839">
    <property type="entry name" value="DNAligase_adenylation"/>
</dbReference>
<sequence length="665" mass="74609">MTKALAQKRIQKLKKEIDHYRYVYHVLDQPEISDAALDSLKKELFDLEQQYPDLVTSDSPTQRVGGKPLDKFTKVKHPTRMLSLNDAFSEEDLQDWQKRLHRLTENAQLDFFVEPKLDGLAISLIYENGLLKIGATRGNGLIGEEVTNNLITIESIPLRLREIPEATKVKTIEVRGEVYMTKKVFDKINRERQKAGEAIYMNPRNTAAGTIRQLDPAIVKSRELRFSAYALPTNLGQTTHQQEHILLKKLGFRTDPSATAAKNLQEVWSVYQNIQKKRDHLPYQIDGVVVVVNSNKQFARLGIVGKAPRASIALKFPAEQAVTVIEDIVVQIGRTGALTPVAHLKKVAVAGTTVARATLHNIDEIKRLNVKIGDTVIVEKAGDIIPDIIQVLPNLRTGKEKNFTMPKFCPSCGSKIIRHANEVAYYCPNHACFSQQKERFYHFVSKKAFNIEGLGPKIIDHLLTAGLLNTPADIFNLTENDLQSLERFAEKSASNLIIAIKKSRTISLPRLIFALGIRHVGEQTALTLAEKFLTFARIQNASAEELQNIHDVGIIASHSITAYFQQRKNQIYLAKLLPHLIVQKVKKTDTKKLAGKYFLFTGTLQAQTREDAKQSVRNNGGQVMSGVSKKLDYLVVGEKPGSKLLQAQKLGIKILNESEFLKLLN</sequence>
<comment type="catalytic activity">
    <reaction evidence="12 14">
        <text>NAD(+) + (deoxyribonucleotide)n-3'-hydroxyl + 5'-phospho-(deoxyribonucleotide)m = (deoxyribonucleotide)n+m + AMP + beta-nicotinamide D-nucleotide.</text>
        <dbReference type="EC" id="6.5.1.2"/>
    </reaction>
</comment>
<feature type="binding site" evidence="14">
    <location>
        <position position="114"/>
    </location>
    <ligand>
        <name>NAD(+)</name>
        <dbReference type="ChEBI" id="CHEBI:57540"/>
    </ligand>
</feature>
<dbReference type="GO" id="GO:0046872">
    <property type="term" value="F:metal ion binding"/>
    <property type="evidence" value="ECO:0007669"/>
    <property type="project" value="UniProtKB-KW"/>
</dbReference>
<dbReference type="PROSITE" id="PS01055">
    <property type="entry name" value="DNA_LIGASE_N1"/>
    <property type="match status" value="1"/>
</dbReference>
<comment type="similarity">
    <text evidence="13 14">Belongs to the NAD-dependent DNA ligase family. LigA subfamily.</text>
</comment>
<dbReference type="EC" id="6.5.1.2" evidence="2 14"/>
<evidence type="ECO:0000256" key="8">
    <source>
        <dbReference type="ARBA" id="ARBA00022833"/>
    </source>
</evidence>
<keyword evidence="6 14" id="KW-0479">Metal-binding</keyword>
<dbReference type="FunFam" id="1.10.150.20:FF:000007">
    <property type="entry name" value="DNA ligase"/>
    <property type="match status" value="1"/>
</dbReference>
<dbReference type="InterPro" id="IPR004150">
    <property type="entry name" value="NAD_DNA_ligase_OB"/>
</dbReference>
<feature type="binding site" evidence="14">
    <location>
        <position position="432"/>
    </location>
    <ligand>
        <name>Zn(2+)</name>
        <dbReference type="ChEBI" id="CHEBI:29105"/>
    </ligand>
</feature>
<evidence type="ECO:0000256" key="2">
    <source>
        <dbReference type="ARBA" id="ARBA00012722"/>
    </source>
</evidence>
<dbReference type="NCBIfam" id="NF005932">
    <property type="entry name" value="PRK07956.1"/>
    <property type="match status" value="1"/>
</dbReference>
<dbReference type="GO" id="GO:0006281">
    <property type="term" value="P:DNA repair"/>
    <property type="evidence" value="ECO:0007669"/>
    <property type="project" value="UniProtKB-KW"/>
</dbReference>
<dbReference type="InterPro" id="IPR013840">
    <property type="entry name" value="DNAligase_N"/>
</dbReference>
<name>A0A1G2BHF4_9BACT</name>
<dbReference type="Proteomes" id="UP000176420">
    <property type="component" value="Unassembled WGS sequence"/>
</dbReference>
<evidence type="ECO:0000256" key="1">
    <source>
        <dbReference type="ARBA" id="ARBA00004067"/>
    </source>
</evidence>
<feature type="binding site" evidence="14">
    <location>
        <position position="177"/>
    </location>
    <ligand>
        <name>NAD(+)</name>
        <dbReference type="ChEBI" id="CHEBI:57540"/>
    </ligand>
</feature>
<organism evidence="16 17">
    <name type="scientific">Candidatus Kerfeldbacteria bacterium RIFOXYB2_FULL_38_14</name>
    <dbReference type="NCBI Taxonomy" id="1798547"/>
    <lineage>
        <taxon>Bacteria</taxon>
        <taxon>Candidatus Kerfeldiibacteriota</taxon>
    </lineage>
</organism>
<dbReference type="InterPro" id="IPR036420">
    <property type="entry name" value="BRCT_dom_sf"/>
</dbReference>
<dbReference type="Pfam" id="PF00533">
    <property type="entry name" value="BRCT"/>
    <property type="match status" value="1"/>
</dbReference>
<keyword evidence="14" id="KW-0464">Manganese</keyword>
<evidence type="ECO:0000313" key="16">
    <source>
        <dbReference type="EMBL" id="OGY87720.1"/>
    </source>
</evidence>
<feature type="active site" description="N6-AMP-lysine intermediate" evidence="14">
    <location>
        <position position="116"/>
    </location>
</feature>
<reference evidence="16 17" key="1">
    <citation type="journal article" date="2016" name="Nat. Commun.">
        <title>Thousands of microbial genomes shed light on interconnected biogeochemical processes in an aquifer system.</title>
        <authorList>
            <person name="Anantharaman K."/>
            <person name="Brown C.T."/>
            <person name="Hug L.A."/>
            <person name="Sharon I."/>
            <person name="Castelle C.J."/>
            <person name="Probst A.J."/>
            <person name="Thomas B.C."/>
            <person name="Singh A."/>
            <person name="Wilkins M.J."/>
            <person name="Karaoz U."/>
            <person name="Brodie E.L."/>
            <person name="Williams K.H."/>
            <person name="Hubbard S.S."/>
            <person name="Banfield J.F."/>
        </authorList>
    </citation>
    <scope>NUCLEOTIDE SEQUENCE [LARGE SCALE GENOMIC DNA]</scope>
</reference>
<dbReference type="SMART" id="SM00292">
    <property type="entry name" value="BRCT"/>
    <property type="match status" value="1"/>
</dbReference>
<dbReference type="SUPFAM" id="SSF50249">
    <property type="entry name" value="Nucleic acid-binding proteins"/>
    <property type="match status" value="1"/>
</dbReference>
<evidence type="ECO:0000259" key="15">
    <source>
        <dbReference type="PROSITE" id="PS50172"/>
    </source>
</evidence>
<evidence type="ECO:0000256" key="9">
    <source>
        <dbReference type="ARBA" id="ARBA00022842"/>
    </source>
</evidence>
<evidence type="ECO:0000256" key="5">
    <source>
        <dbReference type="ARBA" id="ARBA00022705"/>
    </source>
</evidence>
<dbReference type="NCBIfam" id="TIGR00575">
    <property type="entry name" value="dnlj"/>
    <property type="match status" value="1"/>
</dbReference>
<comment type="cofactor">
    <cofactor evidence="14">
        <name>Mg(2+)</name>
        <dbReference type="ChEBI" id="CHEBI:18420"/>
    </cofactor>
    <cofactor evidence="14">
        <name>Mn(2+)</name>
        <dbReference type="ChEBI" id="CHEBI:29035"/>
    </cofactor>
</comment>
<accession>A0A1G2BHF4</accession>
<keyword evidence="9 14" id="KW-0460">Magnesium</keyword>
<dbReference type="InterPro" id="IPR018239">
    <property type="entry name" value="DNA_ligase_AS"/>
</dbReference>
<dbReference type="SMART" id="SM00532">
    <property type="entry name" value="LIGANc"/>
    <property type="match status" value="1"/>
</dbReference>
<dbReference type="SUPFAM" id="SSF47781">
    <property type="entry name" value="RuvA domain 2-like"/>
    <property type="match status" value="1"/>
</dbReference>
<dbReference type="InterPro" id="IPR001679">
    <property type="entry name" value="DNA_ligase"/>
</dbReference>
<comment type="caution">
    <text evidence="14">Lacks conserved residue(s) required for the propagation of feature annotation.</text>
</comment>
<feature type="binding site" evidence="14">
    <location>
        <position position="315"/>
    </location>
    <ligand>
        <name>NAD(+)</name>
        <dbReference type="ChEBI" id="CHEBI:57540"/>
    </ligand>
</feature>
<evidence type="ECO:0000256" key="10">
    <source>
        <dbReference type="ARBA" id="ARBA00023027"/>
    </source>
</evidence>
<feature type="binding site" evidence="14">
    <location>
        <begin position="83"/>
        <end position="84"/>
    </location>
    <ligand>
        <name>NAD(+)</name>
        <dbReference type="ChEBI" id="CHEBI:57540"/>
    </ligand>
</feature>
<evidence type="ECO:0000256" key="6">
    <source>
        <dbReference type="ARBA" id="ARBA00022723"/>
    </source>
</evidence>
<dbReference type="PROSITE" id="PS50172">
    <property type="entry name" value="BRCT"/>
    <property type="match status" value="1"/>
</dbReference>
<feature type="binding site" evidence="14">
    <location>
        <position position="137"/>
    </location>
    <ligand>
        <name>NAD(+)</name>
        <dbReference type="ChEBI" id="CHEBI:57540"/>
    </ligand>
</feature>
<dbReference type="PANTHER" id="PTHR23389:SF9">
    <property type="entry name" value="DNA LIGASE"/>
    <property type="match status" value="1"/>
</dbReference>
<comment type="caution">
    <text evidence="16">The sequence shown here is derived from an EMBL/GenBank/DDBJ whole genome shotgun (WGS) entry which is preliminary data.</text>
</comment>
<keyword evidence="11 14" id="KW-0234">DNA repair</keyword>
<dbReference type="EMBL" id="MHKI01000006">
    <property type="protein sequence ID" value="OGY87720.1"/>
    <property type="molecule type" value="Genomic_DNA"/>
</dbReference>
<evidence type="ECO:0000256" key="14">
    <source>
        <dbReference type="HAMAP-Rule" id="MF_01588"/>
    </source>
</evidence>
<keyword evidence="10 14" id="KW-0520">NAD</keyword>
<dbReference type="Gene3D" id="1.10.287.610">
    <property type="entry name" value="Helix hairpin bin"/>
    <property type="match status" value="1"/>
</dbReference>
<dbReference type="Pfam" id="PF03119">
    <property type="entry name" value="DNA_ligase_ZBD"/>
    <property type="match status" value="1"/>
</dbReference>
<dbReference type="Pfam" id="PF14520">
    <property type="entry name" value="HHH_5"/>
    <property type="match status" value="1"/>
</dbReference>
<feature type="domain" description="BRCT" evidence="15">
    <location>
        <begin position="588"/>
        <end position="665"/>
    </location>
</feature>
<dbReference type="Gene3D" id="3.40.50.10190">
    <property type="entry name" value="BRCT domain"/>
    <property type="match status" value="1"/>
</dbReference>
<dbReference type="Gene3D" id="2.40.50.140">
    <property type="entry name" value="Nucleic acid-binding proteins"/>
    <property type="match status" value="1"/>
</dbReference>
<dbReference type="PIRSF" id="PIRSF001604">
    <property type="entry name" value="LigA"/>
    <property type="match status" value="1"/>
</dbReference>
<feature type="binding site" evidence="14">
    <location>
        <position position="409"/>
    </location>
    <ligand>
        <name>Zn(2+)</name>
        <dbReference type="ChEBI" id="CHEBI:29105"/>
    </ligand>
</feature>
<keyword evidence="8 14" id="KW-0862">Zinc</keyword>
<keyword evidence="5 14" id="KW-0235">DNA replication</keyword>
<evidence type="ECO:0000256" key="3">
    <source>
        <dbReference type="ARBA" id="ARBA00013308"/>
    </source>
</evidence>
<dbReference type="Gene3D" id="3.30.470.30">
    <property type="entry name" value="DNA ligase/mRNA capping enzyme"/>
    <property type="match status" value="1"/>
</dbReference>
<evidence type="ECO:0000256" key="7">
    <source>
        <dbReference type="ARBA" id="ARBA00022763"/>
    </source>
</evidence>
<dbReference type="Pfam" id="PF01653">
    <property type="entry name" value="DNA_ligase_aden"/>
    <property type="match status" value="1"/>
</dbReference>
<keyword evidence="7 14" id="KW-0227">DNA damage</keyword>
<dbReference type="FunFam" id="2.40.50.140:FF:000012">
    <property type="entry name" value="DNA ligase"/>
    <property type="match status" value="1"/>
</dbReference>
<dbReference type="CDD" id="cd00114">
    <property type="entry name" value="LIGANc"/>
    <property type="match status" value="1"/>
</dbReference>
<feature type="binding site" evidence="14">
    <location>
        <position position="412"/>
    </location>
    <ligand>
        <name>Zn(2+)</name>
        <dbReference type="ChEBI" id="CHEBI:29105"/>
    </ligand>
</feature>
<dbReference type="HAMAP" id="MF_01588">
    <property type="entry name" value="DNA_ligase_A"/>
    <property type="match status" value="1"/>
</dbReference>
<feature type="binding site" evidence="14">
    <location>
        <position position="427"/>
    </location>
    <ligand>
        <name>Zn(2+)</name>
        <dbReference type="ChEBI" id="CHEBI:29105"/>
    </ligand>
</feature>
<dbReference type="CDD" id="cd17748">
    <property type="entry name" value="BRCT_DNA_ligase_like"/>
    <property type="match status" value="1"/>
</dbReference>
<evidence type="ECO:0000256" key="4">
    <source>
        <dbReference type="ARBA" id="ARBA00022598"/>
    </source>
</evidence>
<dbReference type="InterPro" id="IPR001357">
    <property type="entry name" value="BRCT_dom"/>
</dbReference>
<dbReference type="Pfam" id="PF03120">
    <property type="entry name" value="OB_DNA_ligase"/>
    <property type="match status" value="1"/>
</dbReference>
<dbReference type="GO" id="GO:0005829">
    <property type="term" value="C:cytosol"/>
    <property type="evidence" value="ECO:0007669"/>
    <property type="project" value="TreeGrafter"/>
</dbReference>
<dbReference type="GO" id="GO:0006260">
    <property type="term" value="P:DNA replication"/>
    <property type="evidence" value="ECO:0007669"/>
    <property type="project" value="UniProtKB-KW"/>
</dbReference>
<gene>
    <name evidence="14" type="primary">ligA</name>
    <name evidence="16" type="ORF">A2319_04715</name>
</gene>
<dbReference type="Gene3D" id="6.20.10.30">
    <property type="match status" value="1"/>
</dbReference>
<evidence type="ECO:0000256" key="11">
    <source>
        <dbReference type="ARBA" id="ARBA00023204"/>
    </source>
</evidence>
<dbReference type="InterPro" id="IPR041663">
    <property type="entry name" value="DisA/LigA_HHH"/>
</dbReference>
<dbReference type="GO" id="GO:0003911">
    <property type="term" value="F:DNA ligase (NAD+) activity"/>
    <property type="evidence" value="ECO:0007669"/>
    <property type="project" value="UniProtKB-UniRule"/>
</dbReference>
<dbReference type="Pfam" id="PF12826">
    <property type="entry name" value="HHH_2"/>
    <property type="match status" value="1"/>
</dbReference>
<dbReference type="InterPro" id="IPR004149">
    <property type="entry name" value="Znf_DNAligase_C4"/>
</dbReference>
<dbReference type="AlphaFoldDB" id="A0A1G2BHF4"/>
<dbReference type="InterPro" id="IPR012340">
    <property type="entry name" value="NA-bd_OB-fold"/>
</dbReference>
<keyword evidence="4 14" id="KW-0436">Ligase</keyword>
<dbReference type="PANTHER" id="PTHR23389">
    <property type="entry name" value="CHROMOSOME TRANSMISSION FIDELITY FACTOR 18"/>
    <property type="match status" value="1"/>
</dbReference>